<reference evidence="3" key="1">
    <citation type="submission" date="2016-11" db="UniProtKB">
        <authorList>
            <consortium name="WormBaseParasite"/>
        </authorList>
    </citation>
    <scope>IDENTIFICATION</scope>
</reference>
<organism evidence="2 3">
    <name type="scientific">Caenorhabditis tropicalis</name>
    <dbReference type="NCBI Taxonomy" id="1561998"/>
    <lineage>
        <taxon>Eukaryota</taxon>
        <taxon>Metazoa</taxon>
        <taxon>Ecdysozoa</taxon>
        <taxon>Nematoda</taxon>
        <taxon>Chromadorea</taxon>
        <taxon>Rhabditida</taxon>
        <taxon>Rhabditina</taxon>
        <taxon>Rhabditomorpha</taxon>
        <taxon>Rhabditoidea</taxon>
        <taxon>Rhabditidae</taxon>
        <taxon>Peloderinae</taxon>
        <taxon>Caenorhabditis</taxon>
    </lineage>
</organism>
<feature type="signal peptide" evidence="1">
    <location>
        <begin position="1"/>
        <end position="22"/>
    </location>
</feature>
<keyword evidence="1" id="KW-0732">Signal</keyword>
<dbReference type="Proteomes" id="UP000095282">
    <property type="component" value="Unplaced"/>
</dbReference>
<dbReference type="AlphaFoldDB" id="A0A1I7TSC9"/>
<accession>A0A1I7TSC9</accession>
<evidence type="ECO:0000313" key="3">
    <source>
        <dbReference type="WBParaSite" id="Csp11.Scaffold629.g11286.t1"/>
    </source>
</evidence>
<proteinExistence type="predicted"/>
<evidence type="ECO:0000313" key="2">
    <source>
        <dbReference type="Proteomes" id="UP000095282"/>
    </source>
</evidence>
<dbReference type="WBParaSite" id="Csp11.Scaffold629.g11286.t1">
    <property type="protein sequence ID" value="Csp11.Scaffold629.g11286.t1"/>
    <property type="gene ID" value="Csp11.Scaffold629.g11286"/>
</dbReference>
<dbReference type="eggNOG" id="ENOG502TI38">
    <property type="taxonomic scope" value="Eukaryota"/>
</dbReference>
<name>A0A1I7TSC9_9PELO</name>
<sequence>MQKTMIAVLLLVIIAVSDIVNAAPQAPTSCAIDERAQIPCVCCKKDCWYSIAAAATHELGHMPGEAGEREAMATLKLIRACMISECSGICSASPF</sequence>
<protein>
    <submittedName>
        <fullName evidence="3">Saposin B-type domain-containing protein</fullName>
    </submittedName>
</protein>
<evidence type="ECO:0000256" key="1">
    <source>
        <dbReference type="SAM" id="SignalP"/>
    </source>
</evidence>
<keyword evidence="2" id="KW-1185">Reference proteome</keyword>
<feature type="chain" id="PRO_5009308014" evidence="1">
    <location>
        <begin position="23"/>
        <end position="95"/>
    </location>
</feature>